<evidence type="ECO:0000256" key="8">
    <source>
        <dbReference type="ARBA" id="ARBA00023170"/>
    </source>
</evidence>
<keyword evidence="6" id="KW-0238">DNA-binding</keyword>
<organism evidence="12 13">
    <name type="scientific">Heterorhabditis bacteriophora</name>
    <name type="common">Entomopathogenic nematode worm</name>
    <dbReference type="NCBI Taxonomy" id="37862"/>
    <lineage>
        <taxon>Eukaryota</taxon>
        <taxon>Metazoa</taxon>
        <taxon>Ecdysozoa</taxon>
        <taxon>Nematoda</taxon>
        <taxon>Chromadorea</taxon>
        <taxon>Rhabditida</taxon>
        <taxon>Rhabditina</taxon>
        <taxon>Rhabditomorpha</taxon>
        <taxon>Strongyloidea</taxon>
        <taxon>Heterorhabditidae</taxon>
        <taxon>Heterorhabditis</taxon>
    </lineage>
</organism>
<proteinExistence type="inferred from homology"/>
<dbReference type="Gene3D" id="3.30.50.10">
    <property type="entry name" value="Erythroid Transcription Factor GATA-1, subunit A"/>
    <property type="match status" value="1"/>
</dbReference>
<dbReference type="PROSITE" id="PS51030">
    <property type="entry name" value="NUCLEAR_REC_DBD_2"/>
    <property type="match status" value="1"/>
</dbReference>
<evidence type="ECO:0000256" key="5">
    <source>
        <dbReference type="ARBA" id="ARBA00023015"/>
    </source>
</evidence>
<protein>
    <submittedName>
        <fullName evidence="13">Nuclear receptor domain-containing protein</fullName>
    </submittedName>
</protein>
<dbReference type="InterPro" id="IPR013088">
    <property type="entry name" value="Znf_NHR/GATA"/>
</dbReference>
<evidence type="ECO:0000256" key="7">
    <source>
        <dbReference type="ARBA" id="ARBA00023163"/>
    </source>
</evidence>
<dbReference type="SUPFAM" id="SSF57716">
    <property type="entry name" value="Glucocorticoid receptor-like (DNA-binding domain)"/>
    <property type="match status" value="1"/>
</dbReference>
<reference evidence="13" key="1">
    <citation type="submission" date="2016-11" db="UniProtKB">
        <authorList>
            <consortium name="WormBaseParasite"/>
        </authorList>
    </citation>
    <scope>IDENTIFICATION</scope>
</reference>
<dbReference type="SMART" id="SM00399">
    <property type="entry name" value="ZnF_C4"/>
    <property type="match status" value="1"/>
</dbReference>
<dbReference type="GO" id="GO:0043565">
    <property type="term" value="F:sequence-specific DNA binding"/>
    <property type="evidence" value="ECO:0007669"/>
    <property type="project" value="InterPro"/>
</dbReference>
<dbReference type="PANTHER" id="PTHR46397">
    <property type="entry name" value="NUCLEAR HORMONE RECEPTOR FAMILY-RELATED"/>
    <property type="match status" value="1"/>
</dbReference>
<dbReference type="Proteomes" id="UP000095283">
    <property type="component" value="Unplaced"/>
</dbReference>
<dbReference type="PROSITE" id="PS00031">
    <property type="entry name" value="NUCLEAR_REC_DBD_1"/>
    <property type="match status" value="1"/>
</dbReference>
<keyword evidence="7" id="KW-0804">Transcription</keyword>
<dbReference type="GO" id="GO:0003700">
    <property type="term" value="F:DNA-binding transcription factor activity"/>
    <property type="evidence" value="ECO:0007669"/>
    <property type="project" value="InterPro"/>
</dbReference>
<evidence type="ECO:0000256" key="1">
    <source>
        <dbReference type="ARBA" id="ARBA00005993"/>
    </source>
</evidence>
<keyword evidence="2" id="KW-0479">Metal-binding</keyword>
<dbReference type="PANTHER" id="PTHR46397:SF3">
    <property type="entry name" value="NR LBD DOMAIN-CONTAINING PROTEIN-RELATED"/>
    <property type="match status" value="1"/>
</dbReference>
<evidence type="ECO:0000256" key="2">
    <source>
        <dbReference type="ARBA" id="ARBA00022723"/>
    </source>
</evidence>
<keyword evidence="12" id="KW-1185">Reference proteome</keyword>
<dbReference type="WBParaSite" id="Hba_12147">
    <property type="protein sequence ID" value="Hba_12147"/>
    <property type="gene ID" value="Hba_12147"/>
</dbReference>
<feature type="region of interest" description="Disordered" evidence="10">
    <location>
        <begin position="198"/>
        <end position="220"/>
    </location>
</feature>
<keyword evidence="5" id="KW-0805">Transcription regulation</keyword>
<evidence type="ECO:0000256" key="3">
    <source>
        <dbReference type="ARBA" id="ARBA00022771"/>
    </source>
</evidence>
<name>A0A1I7X3Q8_HETBA</name>
<sequence length="245" mass="27376">MVMTGFPFHDFDYRIPDGIAQLTPQTSTVEHTVAPPAVIVQHSDITKDMPELKHFAHFTPRGRCEPDIILNSSMFPYHMPSFDMSHLAIKKELKVCIFPLFIISSEDNFNQYTSSRSTGQGAVDLSGPQGNHSNIHGYDQNTTPDTSGRPLQDCQVCQSTHANGLHFGARTCAACAAFFRRTISDGKKYVCKRSQRCNNPSRDGDVQHKRSRRDSPPVPKTFNSIFQPFYNHIQANGITSVTTSL</sequence>
<keyword evidence="8" id="KW-0675">Receptor</keyword>
<evidence type="ECO:0000256" key="4">
    <source>
        <dbReference type="ARBA" id="ARBA00022833"/>
    </source>
</evidence>
<keyword evidence="3" id="KW-0863">Zinc-finger</keyword>
<evidence type="ECO:0000256" key="10">
    <source>
        <dbReference type="SAM" id="MobiDB-lite"/>
    </source>
</evidence>
<dbReference type="Pfam" id="PF00105">
    <property type="entry name" value="zf-C4"/>
    <property type="match status" value="1"/>
</dbReference>
<feature type="domain" description="Nuclear receptor" evidence="11">
    <location>
        <begin position="151"/>
        <end position="197"/>
    </location>
</feature>
<evidence type="ECO:0000256" key="6">
    <source>
        <dbReference type="ARBA" id="ARBA00023125"/>
    </source>
</evidence>
<evidence type="ECO:0000313" key="12">
    <source>
        <dbReference type="Proteomes" id="UP000095283"/>
    </source>
</evidence>
<evidence type="ECO:0000259" key="11">
    <source>
        <dbReference type="PROSITE" id="PS51030"/>
    </source>
</evidence>
<evidence type="ECO:0000313" key="13">
    <source>
        <dbReference type="WBParaSite" id="Hba_12147"/>
    </source>
</evidence>
<evidence type="ECO:0000256" key="9">
    <source>
        <dbReference type="ARBA" id="ARBA00023242"/>
    </source>
</evidence>
<keyword evidence="9" id="KW-0539">Nucleus</keyword>
<accession>A0A1I7X3Q8</accession>
<dbReference type="AlphaFoldDB" id="A0A1I7X3Q8"/>
<dbReference type="InterPro" id="IPR001628">
    <property type="entry name" value="Znf_hrmn_rcpt"/>
</dbReference>
<dbReference type="GO" id="GO:0008270">
    <property type="term" value="F:zinc ion binding"/>
    <property type="evidence" value="ECO:0007669"/>
    <property type="project" value="UniProtKB-KW"/>
</dbReference>
<comment type="similarity">
    <text evidence="1">Belongs to the nuclear hormone receptor family.</text>
</comment>
<keyword evidence="4" id="KW-0862">Zinc</keyword>